<dbReference type="PANTHER" id="PTHR22893">
    <property type="entry name" value="NADH OXIDOREDUCTASE-RELATED"/>
    <property type="match status" value="1"/>
</dbReference>
<dbReference type="InterPro" id="IPR045247">
    <property type="entry name" value="Oye-like"/>
</dbReference>
<sequence>MSKYASLFKNKQVGAFNLNHRIALAPLTRLRTQKGADGEPGVPKDIVPTYYSQRATEGGLLISEATLIAKETGSAFANLEPGIWSQDQIEQWKKVTEAVHNKNGYIFSQLWALGRIANPEPSQTVGAKVVGPSAGQYDNHDVVEMSKDDIARYINHYRQAALNAVQKSGFDGVEVHMANGYLIDQFIQHISNQRTDEYRAANDYKFALEVLENVVQVVGADRVGLRLSPFGTFQGMRERGEFSPLSTFKPLVEKIVNTYAHKLAYIHFIDGSTPEDLQHGDILKDVVRAKGISVISNQNKSLEDANEISERADDITAFGKTFIANPDLPQRAKHNLPLNKADPETFYTTEAEGYTTYPFYK</sequence>
<dbReference type="OrthoDB" id="276546at2759"/>
<comment type="caution">
    <text evidence="2">The sequence shown here is derived from an EMBL/GenBank/DDBJ whole genome shotgun (WGS) entry which is preliminary data.</text>
</comment>
<accession>A0A4T0I4G6</accession>
<reference evidence="2 3" key="1">
    <citation type="submission" date="2019-03" db="EMBL/GenBank/DDBJ databases">
        <title>Sequencing 23 genomes of Wallemia ichthyophaga.</title>
        <authorList>
            <person name="Gostincar C."/>
        </authorList>
    </citation>
    <scope>NUCLEOTIDE SEQUENCE [LARGE SCALE GENOMIC DNA]</scope>
    <source>
        <strain evidence="2 3">EXF-8621</strain>
    </source>
</reference>
<dbReference type="Proteomes" id="UP000306954">
    <property type="component" value="Unassembled WGS sequence"/>
</dbReference>
<protein>
    <recommendedName>
        <fullName evidence="1">NADH:flavin oxidoreductase/NADH oxidase N-terminal domain-containing protein</fullName>
    </recommendedName>
</protein>
<dbReference type="Pfam" id="PF00724">
    <property type="entry name" value="Oxidored_FMN"/>
    <property type="match status" value="1"/>
</dbReference>
<evidence type="ECO:0000259" key="1">
    <source>
        <dbReference type="Pfam" id="PF00724"/>
    </source>
</evidence>
<dbReference type="SUPFAM" id="SSF51395">
    <property type="entry name" value="FMN-linked oxidoreductases"/>
    <property type="match status" value="1"/>
</dbReference>
<dbReference type="GO" id="GO:0010181">
    <property type="term" value="F:FMN binding"/>
    <property type="evidence" value="ECO:0007669"/>
    <property type="project" value="InterPro"/>
</dbReference>
<dbReference type="EMBL" id="SPOF01000029">
    <property type="protein sequence ID" value="TIB10647.1"/>
    <property type="molecule type" value="Genomic_DNA"/>
</dbReference>
<dbReference type="InterPro" id="IPR013785">
    <property type="entry name" value="Aldolase_TIM"/>
</dbReference>
<dbReference type="AlphaFoldDB" id="A0A4T0I4G6"/>
<dbReference type="Gene3D" id="3.20.20.70">
    <property type="entry name" value="Aldolase class I"/>
    <property type="match status" value="1"/>
</dbReference>
<proteinExistence type="predicted"/>
<evidence type="ECO:0000313" key="2">
    <source>
        <dbReference type="EMBL" id="TIB10647.1"/>
    </source>
</evidence>
<dbReference type="PANTHER" id="PTHR22893:SF91">
    <property type="entry name" value="NADPH DEHYDROGENASE 2-RELATED"/>
    <property type="match status" value="1"/>
</dbReference>
<feature type="domain" description="NADH:flavin oxidoreductase/NADH oxidase N-terminal" evidence="1">
    <location>
        <begin position="6"/>
        <end position="339"/>
    </location>
</feature>
<gene>
    <name evidence="2" type="ORF">E3P90_02787</name>
</gene>
<dbReference type="CDD" id="cd02933">
    <property type="entry name" value="OYE_like_FMN"/>
    <property type="match status" value="1"/>
</dbReference>
<name>A0A4T0I4G6_WALIC</name>
<organism evidence="2 3">
    <name type="scientific">Wallemia ichthyophaga</name>
    <dbReference type="NCBI Taxonomy" id="245174"/>
    <lineage>
        <taxon>Eukaryota</taxon>
        <taxon>Fungi</taxon>
        <taxon>Dikarya</taxon>
        <taxon>Basidiomycota</taxon>
        <taxon>Wallemiomycotina</taxon>
        <taxon>Wallemiomycetes</taxon>
        <taxon>Wallemiales</taxon>
        <taxon>Wallemiaceae</taxon>
        <taxon>Wallemia</taxon>
    </lineage>
</organism>
<evidence type="ECO:0000313" key="3">
    <source>
        <dbReference type="Proteomes" id="UP000306954"/>
    </source>
</evidence>
<dbReference type="GO" id="GO:0016491">
    <property type="term" value="F:oxidoreductase activity"/>
    <property type="evidence" value="ECO:0007669"/>
    <property type="project" value="InterPro"/>
</dbReference>
<dbReference type="InterPro" id="IPR001155">
    <property type="entry name" value="OxRdtase_FMN_N"/>
</dbReference>